<evidence type="ECO:0000256" key="2">
    <source>
        <dbReference type="ARBA" id="ARBA00008969"/>
    </source>
</evidence>
<dbReference type="Pfam" id="PF10265">
    <property type="entry name" value="Miga"/>
    <property type="match status" value="1"/>
</dbReference>
<comment type="subcellular location">
    <subcellularLocation>
        <location evidence="1">Mitochondrion outer membrane</location>
    </subcellularLocation>
</comment>
<keyword evidence="5" id="KW-1133">Transmembrane helix</keyword>
<comment type="similarity">
    <text evidence="2">Belongs to the mitoguardin family.</text>
</comment>
<evidence type="ECO:0000313" key="9">
    <source>
        <dbReference type="Proteomes" id="UP001381693"/>
    </source>
</evidence>
<proteinExistence type="inferred from homology"/>
<keyword evidence="6" id="KW-0496">Mitochondrion</keyword>
<dbReference type="AlphaFoldDB" id="A0AAN8XRB5"/>
<dbReference type="Proteomes" id="UP001381693">
    <property type="component" value="Unassembled WGS sequence"/>
</dbReference>
<sequence>MEALETALVYWEDALAAYTAVGTGGVALTSQEEAEFTALLQRVIDDAYSLQDQCEHLFLHQHSVLFRSSSVTPVPSDIQGEALERRTLTSASSYESFVSASGDIADLRDLEEYDEAQYPLYFVALKQHEEEGGIPYRDVRTERVRCSSDLEYICKVHCIRLACQLLFAQEEVKEFFATSGRQIIGDLLVRSAKDPKDALQAYDDMLEYLAECDWASVEAELHGRGVKAMTFYDIVLDFILMDAFDDLEDPPSSVTAVVQNRWLSNGFKESALSTAVWSVLRAKRRMLKYQDGFIAHFYDVSEHLSPVLAWGFLGPDENVKELCVFFKDQIVGLIQDLFSFTNVRYTTVEELAEDVMTLTRERFETIAQRLAL</sequence>
<accession>A0AAN8XRB5</accession>
<reference evidence="8 9" key="1">
    <citation type="submission" date="2023-11" db="EMBL/GenBank/DDBJ databases">
        <title>Halocaridina rubra genome assembly.</title>
        <authorList>
            <person name="Smith C."/>
        </authorList>
    </citation>
    <scope>NUCLEOTIDE SEQUENCE [LARGE SCALE GENOMIC DNA]</scope>
    <source>
        <strain evidence="8">EP-1</strain>
        <tissue evidence="8">Whole</tissue>
    </source>
</reference>
<evidence type="ECO:0000256" key="7">
    <source>
        <dbReference type="ARBA" id="ARBA00023136"/>
    </source>
</evidence>
<dbReference type="PANTHER" id="PTHR21508">
    <property type="entry name" value="MITOGUARDIN"/>
    <property type="match status" value="1"/>
</dbReference>
<evidence type="ECO:0000256" key="6">
    <source>
        <dbReference type="ARBA" id="ARBA00023128"/>
    </source>
</evidence>
<dbReference type="InterPro" id="IPR019392">
    <property type="entry name" value="Miga"/>
</dbReference>
<evidence type="ECO:0000256" key="3">
    <source>
        <dbReference type="ARBA" id="ARBA00022692"/>
    </source>
</evidence>
<keyword evidence="9" id="KW-1185">Reference proteome</keyword>
<evidence type="ECO:0000256" key="1">
    <source>
        <dbReference type="ARBA" id="ARBA00004294"/>
    </source>
</evidence>
<dbReference type="GO" id="GO:0005741">
    <property type="term" value="C:mitochondrial outer membrane"/>
    <property type="evidence" value="ECO:0007669"/>
    <property type="project" value="UniProtKB-SubCell"/>
</dbReference>
<name>A0AAN8XRB5_HALRR</name>
<evidence type="ECO:0000313" key="8">
    <source>
        <dbReference type="EMBL" id="KAK7082789.1"/>
    </source>
</evidence>
<gene>
    <name evidence="8" type="primary">FAM73B</name>
    <name evidence="8" type="ORF">SK128_020548</name>
</gene>
<evidence type="ECO:0000256" key="5">
    <source>
        <dbReference type="ARBA" id="ARBA00022989"/>
    </source>
</evidence>
<comment type="caution">
    <text evidence="8">The sequence shown here is derived from an EMBL/GenBank/DDBJ whole genome shotgun (WGS) entry which is preliminary data.</text>
</comment>
<keyword evidence="4" id="KW-1000">Mitochondrion outer membrane</keyword>
<evidence type="ECO:0000256" key="4">
    <source>
        <dbReference type="ARBA" id="ARBA00022787"/>
    </source>
</evidence>
<keyword evidence="7" id="KW-0472">Membrane</keyword>
<organism evidence="8 9">
    <name type="scientific">Halocaridina rubra</name>
    <name type="common">Hawaiian red shrimp</name>
    <dbReference type="NCBI Taxonomy" id="373956"/>
    <lineage>
        <taxon>Eukaryota</taxon>
        <taxon>Metazoa</taxon>
        <taxon>Ecdysozoa</taxon>
        <taxon>Arthropoda</taxon>
        <taxon>Crustacea</taxon>
        <taxon>Multicrustacea</taxon>
        <taxon>Malacostraca</taxon>
        <taxon>Eumalacostraca</taxon>
        <taxon>Eucarida</taxon>
        <taxon>Decapoda</taxon>
        <taxon>Pleocyemata</taxon>
        <taxon>Caridea</taxon>
        <taxon>Atyoidea</taxon>
        <taxon>Atyidae</taxon>
        <taxon>Halocaridina</taxon>
    </lineage>
</organism>
<keyword evidence="3" id="KW-0812">Transmembrane</keyword>
<protein>
    <submittedName>
        <fullName evidence="8">Mitoguardin</fullName>
    </submittedName>
</protein>
<dbReference type="GO" id="GO:0008053">
    <property type="term" value="P:mitochondrial fusion"/>
    <property type="evidence" value="ECO:0007669"/>
    <property type="project" value="InterPro"/>
</dbReference>
<dbReference type="EMBL" id="JAXCGZ010003890">
    <property type="protein sequence ID" value="KAK7082789.1"/>
    <property type="molecule type" value="Genomic_DNA"/>
</dbReference>
<dbReference type="PANTHER" id="PTHR21508:SF5">
    <property type="entry name" value="MITOGUARDIN"/>
    <property type="match status" value="1"/>
</dbReference>